<dbReference type="AlphaFoldDB" id="A0A143YBI0"/>
<gene>
    <name evidence="8" type="ORF">GX662_07150</name>
    <name evidence="9" type="ORF">SAMN04488507_100173</name>
    <name evidence="7" type="ORF">TFLO_787</name>
</gene>
<dbReference type="RefSeq" id="WP_068562148.1">
    <property type="nucleotide sequence ID" value="NZ_CP089787.1"/>
</dbReference>
<keyword evidence="2" id="KW-0813">Transport</keyword>
<dbReference type="Gene3D" id="3.40.50.300">
    <property type="entry name" value="P-loop containing nucleotide triphosphate hydrolases"/>
    <property type="match status" value="1"/>
</dbReference>
<evidence type="ECO:0000313" key="12">
    <source>
        <dbReference type="Proteomes" id="UP000589373"/>
    </source>
</evidence>
<dbReference type="STRING" id="82803.SAMN04488048_11748"/>
<dbReference type="InterPro" id="IPR003439">
    <property type="entry name" value="ABC_transporter-like_ATP-bd"/>
</dbReference>
<dbReference type="PANTHER" id="PTHR43776">
    <property type="entry name" value="TRANSPORT ATP-BINDING PROTEIN"/>
    <property type="match status" value="1"/>
</dbReference>
<dbReference type="GO" id="GO:0055085">
    <property type="term" value="P:transmembrane transport"/>
    <property type="evidence" value="ECO:0007669"/>
    <property type="project" value="UniProtKB-ARBA"/>
</dbReference>
<evidence type="ECO:0000313" key="10">
    <source>
        <dbReference type="Proteomes" id="UP000195947"/>
    </source>
</evidence>
<dbReference type="CDD" id="cd03257">
    <property type="entry name" value="ABC_NikE_OppD_transporters"/>
    <property type="match status" value="1"/>
</dbReference>
<evidence type="ECO:0000313" key="11">
    <source>
        <dbReference type="Proteomes" id="UP000199686"/>
    </source>
</evidence>
<evidence type="ECO:0000256" key="5">
    <source>
        <dbReference type="ARBA" id="ARBA00022856"/>
    </source>
</evidence>
<dbReference type="InterPro" id="IPR027417">
    <property type="entry name" value="P-loop_NTPase"/>
</dbReference>
<dbReference type="GO" id="GO:0005524">
    <property type="term" value="F:ATP binding"/>
    <property type="evidence" value="ECO:0007669"/>
    <property type="project" value="UniProtKB-KW"/>
</dbReference>
<comment type="similarity">
    <text evidence="1">Belongs to the ABC transporter superfamily.</text>
</comment>
<reference evidence="8 12" key="3">
    <citation type="journal article" date="2020" name="Biotechnol. Biofuels">
        <title>New insights from the biogas microbiome by comprehensive genome-resolved metagenomics of nearly 1600 species originating from multiple anaerobic digesters.</title>
        <authorList>
            <person name="Campanaro S."/>
            <person name="Treu L."/>
            <person name="Rodriguez-R L.M."/>
            <person name="Kovalovszki A."/>
            <person name="Ziels R.M."/>
            <person name="Maus I."/>
            <person name="Zhu X."/>
            <person name="Kougias P.G."/>
            <person name="Basile A."/>
            <person name="Luo G."/>
            <person name="Schluter A."/>
            <person name="Konstantinidis K.T."/>
            <person name="Angelidaki I."/>
        </authorList>
    </citation>
    <scope>NUCLEOTIDE SEQUENCE [LARGE SCALE GENOMIC DNA]</scope>
    <source>
        <strain evidence="8">AS07pgkLD_105</strain>
    </source>
</reference>
<dbReference type="PROSITE" id="PS50893">
    <property type="entry name" value="ABC_TRANSPORTER_2"/>
    <property type="match status" value="1"/>
</dbReference>
<reference evidence="7 10" key="1">
    <citation type="submission" date="2016-02" db="EMBL/GenBank/DDBJ databases">
        <authorList>
            <person name="Strepis N."/>
        </authorList>
    </citation>
    <scope>NUCLEOTIDE SEQUENCE [LARGE SCALE GENOMIC DNA]</scope>
    <source>
        <strain evidence="7">Trichococcus flocculiformis</strain>
    </source>
</reference>
<dbReference type="SMART" id="SM00382">
    <property type="entry name" value="AAA"/>
    <property type="match status" value="1"/>
</dbReference>
<dbReference type="InterPro" id="IPR003593">
    <property type="entry name" value="AAA+_ATPase"/>
</dbReference>
<keyword evidence="4 8" id="KW-0067">ATP-binding</keyword>
<keyword evidence="5" id="KW-0653">Protein transport</keyword>
<sequence>MGHLEIKNLKVHYPIKSDFLFKKKSLAAVDGISLLMEEGKNYGLVGESGSGKSTVGRAIVGLERITAGQIIYEGIDVTAAIRKRKSPHKRNIQMIFQDSSASLNPKKSIGQIISEPLHNFEQFSLQEEKKRVLELLEMVGLPEDALQRYPHEFTGGQRQRIALARAVALRPKFVIADEPISVLDLSVQAQVLNYMKRIQEEYKLSYLFISHDLGVVKQMCDELAIMYRGRFVEYGDKQDIYRNPQHIYTKRLLSAIPNLDPGNRELHKRLRREIESEYEQSMASYLAKDGRISDLVPFSETHRVAVKPSKGEW</sequence>
<protein>
    <submittedName>
        <fullName evidence="7 8">Abc transporter</fullName>
    </submittedName>
    <submittedName>
        <fullName evidence="9">Peptide/nickel transport system ATP-binding protein</fullName>
    </submittedName>
</protein>
<evidence type="ECO:0000256" key="3">
    <source>
        <dbReference type="ARBA" id="ARBA00022741"/>
    </source>
</evidence>
<evidence type="ECO:0000313" key="7">
    <source>
        <dbReference type="EMBL" id="CZQ86659.1"/>
    </source>
</evidence>
<dbReference type="SUPFAM" id="SSF52540">
    <property type="entry name" value="P-loop containing nucleoside triphosphate hydrolases"/>
    <property type="match status" value="1"/>
</dbReference>
<dbReference type="GO" id="GO:0016887">
    <property type="term" value="F:ATP hydrolysis activity"/>
    <property type="evidence" value="ECO:0007669"/>
    <property type="project" value="InterPro"/>
</dbReference>
<keyword evidence="5" id="KW-0571">Peptide transport</keyword>
<dbReference type="InterPro" id="IPR013563">
    <property type="entry name" value="Oligopep_ABC_C"/>
</dbReference>
<dbReference type="Proteomes" id="UP000195947">
    <property type="component" value="Unassembled WGS sequence"/>
</dbReference>
<dbReference type="OrthoDB" id="9802264at2"/>
<dbReference type="EMBL" id="JAAZCD010000162">
    <property type="protein sequence ID" value="NLD32025.1"/>
    <property type="molecule type" value="Genomic_DNA"/>
</dbReference>
<evidence type="ECO:0000256" key="4">
    <source>
        <dbReference type="ARBA" id="ARBA00022840"/>
    </source>
</evidence>
<dbReference type="InterPro" id="IPR050319">
    <property type="entry name" value="ABC_transp_ATP-bind"/>
</dbReference>
<evidence type="ECO:0000256" key="2">
    <source>
        <dbReference type="ARBA" id="ARBA00022448"/>
    </source>
</evidence>
<dbReference type="EMBL" id="FJMZ01000005">
    <property type="protein sequence ID" value="CZQ86659.1"/>
    <property type="molecule type" value="Genomic_DNA"/>
</dbReference>
<name>A0A143YBI0_9LACT</name>
<organism evidence="8 12">
    <name type="scientific">Trichococcus flocculiformis</name>
    <dbReference type="NCBI Taxonomy" id="82803"/>
    <lineage>
        <taxon>Bacteria</taxon>
        <taxon>Bacillati</taxon>
        <taxon>Bacillota</taxon>
        <taxon>Bacilli</taxon>
        <taxon>Lactobacillales</taxon>
        <taxon>Carnobacteriaceae</taxon>
        <taxon>Trichococcus</taxon>
    </lineage>
</organism>
<dbReference type="EMBL" id="FOQC01000001">
    <property type="protein sequence ID" value="SFH46178.1"/>
    <property type="molecule type" value="Genomic_DNA"/>
</dbReference>
<keyword evidence="10" id="KW-1185">Reference proteome</keyword>
<evidence type="ECO:0000313" key="8">
    <source>
        <dbReference type="EMBL" id="NLD32025.1"/>
    </source>
</evidence>
<evidence type="ECO:0000313" key="9">
    <source>
        <dbReference type="EMBL" id="SFH46178.1"/>
    </source>
</evidence>
<dbReference type="FunFam" id="3.40.50.300:FF:000016">
    <property type="entry name" value="Oligopeptide ABC transporter ATP-binding component"/>
    <property type="match status" value="1"/>
</dbReference>
<evidence type="ECO:0000256" key="1">
    <source>
        <dbReference type="ARBA" id="ARBA00005417"/>
    </source>
</evidence>
<dbReference type="Pfam" id="PF08352">
    <property type="entry name" value="oligo_HPY"/>
    <property type="match status" value="1"/>
</dbReference>
<accession>A0A143YBI0</accession>
<comment type="caution">
    <text evidence="8">The sequence shown here is derived from an EMBL/GenBank/DDBJ whole genome shotgun (WGS) entry which is preliminary data.</text>
</comment>
<dbReference type="Proteomes" id="UP000589373">
    <property type="component" value="Unassembled WGS sequence"/>
</dbReference>
<dbReference type="Proteomes" id="UP000199686">
    <property type="component" value="Unassembled WGS sequence"/>
</dbReference>
<feature type="domain" description="ABC transporter" evidence="6">
    <location>
        <begin position="4"/>
        <end position="253"/>
    </location>
</feature>
<dbReference type="PANTHER" id="PTHR43776:SF8">
    <property type="entry name" value="ABC TRANSPORTER, ATP-BINDING PROTEIN"/>
    <property type="match status" value="1"/>
</dbReference>
<dbReference type="Pfam" id="PF00005">
    <property type="entry name" value="ABC_tran"/>
    <property type="match status" value="1"/>
</dbReference>
<evidence type="ECO:0000259" key="6">
    <source>
        <dbReference type="PROSITE" id="PS50893"/>
    </source>
</evidence>
<reference evidence="9 11" key="2">
    <citation type="submission" date="2016-10" db="EMBL/GenBank/DDBJ databases">
        <authorList>
            <person name="Varghese N."/>
            <person name="Submissions S."/>
        </authorList>
    </citation>
    <scope>NUCLEOTIDE SEQUENCE [LARGE SCALE GENOMIC DNA]</scope>
    <source>
        <strain evidence="9 11">DSM 2094</strain>
    </source>
</reference>
<keyword evidence="3" id="KW-0547">Nucleotide-binding</keyword>
<dbReference type="GO" id="GO:0015833">
    <property type="term" value="P:peptide transport"/>
    <property type="evidence" value="ECO:0007669"/>
    <property type="project" value="UniProtKB-KW"/>
</dbReference>
<proteinExistence type="inferred from homology"/>